<sequence>MKKTSLFLKPVGGLCNRMRAVDSSIALASELNKQLIVFWGRDRFVNCKFSDLFQQPKHFKVLEENQHYGKKALFPYLPGSRPSSLLRQSFYSFTKLALGIRSEILFEDLEDALLPLGDVAPPRITGMKDFEQKSYQHITPLLTRLKDEGSAFVCSAWRLHPEQNYKQNLVPVDRLNRKVTALTQGFGQTIGIHIRRTDHSQALQYSNLDKFKEAIDQELRQDKNATFFLATDCPRTESELKRKYKNRIITFEKTSYNRNSTQGIQDALVDLCCLSRTNKILGSYFSSFSQVASEITGIREETVY</sequence>
<evidence type="ECO:0008006" key="3">
    <source>
        <dbReference type="Google" id="ProtNLM"/>
    </source>
</evidence>
<dbReference type="Proteomes" id="UP000198432">
    <property type="component" value="Unassembled WGS sequence"/>
</dbReference>
<keyword evidence="2" id="KW-1185">Reference proteome</keyword>
<protein>
    <recommendedName>
        <fullName evidence="3">Nodulation protein Z (NodZ)</fullName>
    </recommendedName>
</protein>
<proteinExistence type="predicted"/>
<dbReference type="PANTHER" id="PTHR40743">
    <property type="entry name" value="NUCLEOTIDE-DIPHOSPHO-SUGAR TRANSFERASE CONTAINING PROTEIN"/>
    <property type="match status" value="1"/>
</dbReference>
<organism evidence="1 2">
    <name type="scientific">Pontibacter ummariensis</name>
    <dbReference type="NCBI Taxonomy" id="1610492"/>
    <lineage>
        <taxon>Bacteria</taxon>
        <taxon>Pseudomonadati</taxon>
        <taxon>Bacteroidota</taxon>
        <taxon>Cytophagia</taxon>
        <taxon>Cytophagales</taxon>
        <taxon>Hymenobacteraceae</taxon>
        <taxon>Pontibacter</taxon>
    </lineage>
</organism>
<evidence type="ECO:0000313" key="1">
    <source>
        <dbReference type="EMBL" id="SNS80169.1"/>
    </source>
</evidence>
<gene>
    <name evidence="1" type="ORF">SAMN06296052_113131</name>
</gene>
<name>A0A239HFJ4_9BACT</name>
<dbReference type="Gene3D" id="3.40.50.11350">
    <property type="match status" value="1"/>
</dbReference>
<dbReference type="PANTHER" id="PTHR40743:SF1">
    <property type="entry name" value="POSSIBLE GLYCOSYLTRANSFERASE"/>
    <property type="match status" value="1"/>
</dbReference>
<accession>A0A239HFJ4</accession>
<dbReference type="EMBL" id="FZOQ01000013">
    <property type="protein sequence ID" value="SNS80169.1"/>
    <property type="molecule type" value="Genomic_DNA"/>
</dbReference>
<dbReference type="AlphaFoldDB" id="A0A239HFJ4"/>
<reference evidence="2" key="1">
    <citation type="submission" date="2017-06" db="EMBL/GenBank/DDBJ databases">
        <authorList>
            <person name="Varghese N."/>
            <person name="Submissions S."/>
        </authorList>
    </citation>
    <scope>NUCLEOTIDE SEQUENCE [LARGE SCALE GENOMIC DNA]</scope>
    <source>
        <strain evidence="2">NKM1</strain>
    </source>
</reference>
<evidence type="ECO:0000313" key="2">
    <source>
        <dbReference type="Proteomes" id="UP000198432"/>
    </source>
</evidence>